<proteinExistence type="inferred from homology"/>
<reference evidence="12 13" key="2">
    <citation type="submission" date="2018-11" db="EMBL/GenBank/DDBJ databases">
        <authorList>
            <consortium name="Pathogen Informatics"/>
        </authorList>
    </citation>
    <scope>NUCLEOTIDE SEQUENCE [LARGE SCALE GENOMIC DNA]</scope>
</reference>
<keyword evidence="9 10" id="KW-0472">Membrane</keyword>
<evidence type="ECO:0000256" key="8">
    <source>
        <dbReference type="ARBA" id="ARBA00023128"/>
    </source>
</evidence>
<dbReference type="SUPFAM" id="SSF103506">
    <property type="entry name" value="Mitochondrial carrier"/>
    <property type="match status" value="1"/>
</dbReference>
<dbReference type="EMBL" id="UZAD01013130">
    <property type="protein sequence ID" value="VDN89184.1"/>
    <property type="molecule type" value="Genomic_DNA"/>
</dbReference>
<protein>
    <submittedName>
        <fullName evidence="14">Mitochondrial carrier protein</fullName>
    </submittedName>
</protein>
<evidence type="ECO:0000256" key="10">
    <source>
        <dbReference type="PROSITE-ProRule" id="PRU00282"/>
    </source>
</evidence>
<dbReference type="PROSITE" id="PS50920">
    <property type="entry name" value="SOLCAR"/>
    <property type="match status" value="3"/>
</dbReference>
<keyword evidence="3 11" id="KW-0813">Transport</keyword>
<evidence type="ECO:0000256" key="5">
    <source>
        <dbReference type="ARBA" id="ARBA00022737"/>
    </source>
</evidence>
<keyword evidence="4 10" id="KW-0812">Transmembrane</keyword>
<dbReference type="GO" id="GO:0051724">
    <property type="term" value="F:NAD transmembrane transporter activity"/>
    <property type="evidence" value="ECO:0007669"/>
    <property type="project" value="TreeGrafter"/>
</dbReference>
<dbReference type="InterPro" id="IPR023395">
    <property type="entry name" value="MCP_dom_sf"/>
</dbReference>
<keyword evidence="7" id="KW-1133">Transmembrane helix</keyword>
<gene>
    <name evidence="12" type="ORF">BPAG_LOCUS7998</name>
</gene>
<evidence type="ECO:0000256" key="4">
    <source>
        <dbReference type="ARBA" id="ARBA00022692"/>
    </source>
</evidence>
<evidence type="ECO:0000256" key="6">
    <source>
        <dbReference type="ARBA" id="ARBA00022792"/>
    </source>
</evidence>
<organism evidence="14">
    <name type="scientific">Brugia pahangi</name>
    <name type="common">Filarial nematode worm</name>
    <dbReference type="NCBI Taxonomy" id="6280"/>
    <lineage>
        <taxon>Eukaryota</taxon>
        <taxon>Metazoa</taxon>
        <taxon>Ecdysozoa</taxon>
        <taxon>Nematoda</taxon>
        <taxon>Chromadorea</taxon>
        <taxon>Rhabditida</taxon>
        <taxon>Spirurina</taxon>
        <taxon>Spiruromorpha</taxon>
        <taxon>Filarioidea</taxon>
        <taxon>Onchocercidae</taxon>
        <taxon>Brugia</taxon>
    </lineage>
</organism>
<evidence type="ECO:0000256" key="9">
    <source>
        <dbReference type="ARBA" id="ARBA00023136"/>
    </source>
</evidence>
<evidence type="ECO:0000313" key="13">
    <source>
        <dbReference type="Proteomes" id="UP000278627"/>
    </source>
</evidence>
<keyword evidence="8" id="KW-0496">Mitochondrion</keyword>
<accession>A0A0N4TIH6</accession>
<evidence type="ECO:0000256" key="7">
    <source>
        <dbReference type="ARBA" id="ARBA00022989"/>
    </source>
</evidence>
<dbReference type="Pfam" id="PF00153">
    <property type="entry name" value="Mito_carr"/>
    <property type="match status" value="3"/>
</dbReference>
<evidence type="ECO:0000256" key="2">
    <source>
        <dbReference type="ARBA" id="ARBA00006375"/>
    </source>
</evidence>
<dbReference type="PANTHER" id="PTHR46131:SF1">
    <property type="entry name" value="SD08549P"/>
    <property type="match status" value="1"/>
</dbReference>
<evidence type="ECO:0000256" key="3">
    <source>
        <dbReference type="ARBA" id="ARBA00022448"/>
    </source>
</evidence>
<dbReference type="WBParaSite" id="BPAG_0000803601-mRNA-1">
    <property type="protein sequence ID" value="BPAG_0000803601-mRNA-1"/>
    <property type="gene ID" value="BPAG_0000803601"/>
</dbReference>
<feature type="repeat" description="Solcar" evidence="10">
    <location>
        <begin position="57"/>
        <end position="137"/>
    </location>
</feature>
<dbReference type="AlphaFoldDB" id="A0A0N4TIH6"/>
<reference evidence="14" key="1">
    <citation type="submission" date="2017-02" db="UniProtKB">
        <authorList>
            <consortium name="WormBaseParasite"/>
        </authorList>
    </citation>
    <scope>IDENTIFICATION</scope>
</reference>
<dbReference type="Proteomes" id="UP000278627">
    <property type="component" value="Unassembled WGS sequence"/>
</dbReference>
<dbReference type="GO" id="GO:0005743">
    <property type="term" value="C:mitochondrial inner membrane"/>
    <property type="evidence" value="ECO:0007669"/>
    <property type="project" value="UniProtKB-SubCell"/>
</dbReference>
<feature type="repeat" description="Solcar" evidence="10">
    <location>
        <begin position="254"/>
        <end position="341"/>
    </location>
</feature>
<comment type="similarity">
    <text evidence="2 11">Belongs to the mitochondrial carrier (TC 2.A.29) family.</text>
</comment>
<evidence type="ECO:0000256" key="11">
    <source>
        <dbReference type="RuleBase" id="RU000488"/>
    </source>
</evidence>
<dbReference type="STRING" id="6280.A0A0N4TIH6"/>
<keyword evidence="5" id="KW-0677">Repeat</keyword>
<evidence type="ECO:0000313" key="12">
    <source>
        <dbReference type="EMBL" id="VDN89184.1"/>
    </source>
</evidence>
<dbReference type="PANTHER" id="PTHR46131">
    <property type="entry name" value="SD08549P"/>
    <property type="match status" value="1"/>
</dbReference>
<sequence length="424" mass="48428">MVVEFALSRLYTIFGYGHEGMGSVVDEKPPIQQRRDEYPGTDIMNHGRSDFSNAMQKEKYQNFLAGWGAGFVETLLLYPQTKVIFRQQLQGITAKEVFEQLRNEGCWMLYRGMLPPLIQRTTTRSVMFGMFDKFHRYFGCSECQTKQTRIACFAFAAFMAGAVEAISCPLERTQVLLQSPEYNQRYQNAIHAFRELAKIGAKELYRGFTVVLLRNGSSNVLFFSLRKPFRDLVINCDQHYISRYISDRTPDQLVTFIGDFISGAVLGASISSLFFPLNVVKQRMQSTVNSPFLSAWATFQIIWIERNGSFKELFRGITLNYTRDRSLGPSGLVVVQRCVGLHLDVRFPHFVSSFHDGDDDILVRVSDMSMKLSYPIILSHIAGTRGDCCSTEHLSYWNETDQTSLLSWGITNSVYELLQHLLAK</sequence>
<feature type="repeat" description="Solcar" evidence="10">
    <location>
        <begin position="148"/>
        <end position="232"/>
    </location>
</feature>
<dbReference type="InterPro" id="IPR018108">
    <property type="entry name" value="MCP_transmembrane"/>
</dbReference>
<evidence type="ECO:0000313" key="14">
    <source>
        <dbReference type="WBParaSite" id="BPAG_0000803601-mRNA-1"/>
    </source>
</evidence>
<dbReference type="Gene3D" id="1.50.40.10">
    <property type="entry name" value="Mitochondrial carrier domain"/>
    <property type="match status" value="1"/>
</dbReference>
<comment type="subcellular location">
    <subcellularLocation>
        <location evidence="1">Mitochondrion inner membrane</location>
        <topology evidence="1">Multi-pass membrane protein</topology>
    </subcellularLocation>
</comment>
<name>A0A0N4TIH6_BRUPA</name>
<keyword evidence="6" id="KW-0999">Mitochondrion inner membrane</keyword>
<dbReference type="InterPro" id="IPR052465">
    <property type="entry name" value="Mito_NAD+_Carrier"/>
</dbReference>
<evidence type="ECO:0000256" key="1">
    <source>
        <dbReference type="ARBA" id="ARBA00004448"/>
    </source>
</evidence>
<keyword evidence="13" id="KW-1185">Reference proteome</keyword>